<dbReference type="PANTHER" id="PTHR36440">
    <property type="entry name" value="PUTATIVE (AFU_ORTHOLOGUE AFUA_8G07350)-RELATED"/>
    <property type="match status" value="1"/>
</dbReference>
<evidence type="ECO:0000313" key="4">
    <source>
        <dbReference type="Proteomes" id="UP000002028"/>
    </source>
</evidence>
<keyword evidence="4" id="KW-1185">Reference proteome</keyword>
<dbReference type="InterPro" id="IPR013096">
    <property type="entry name" value="Cupin_2"/>
</dbReference>
<protein>
    <submittedName>
        <fullName evidence="3">Cupin 2 conserved barrel domain protein</fullName>
    </submittedName>
</protein>
<feature type="domain" description="Cupin type-2" evidence="2">
    <location>
        <begin position="101"/>
        <end position="152"/>
    </location>
</feature>
<reference evidence="3 4" key="1">
    <citation type="journal article" date="2010" name="Stand. Genomic Sci.">
        <title>Complete genome sequence of Spirosoma linguale type strain (1).</title>
        <authorList>
            <person name="Lail K."/>
            <person name="Sikorski J."/>
            <person name="Saunders E."/>
            <person name="Lapidus A."/>
            <person name="Glavina Del Rio T."/>
            <person name="Copeland A."/>
            <person name="Tice H."/>
            <person name="Cheng J.-F."/>
            <person name="Lucas S."/>
            <person name="Nolan M."/>
            <person name="Bruce D."/>
            <person name="Goodwin L."/>
            <person name="Pitluck S."/>
            <person name="Ivanova N."/>
            <person name="Mavromatis K."/>
            <person name="Ovchinnikova G."/>
            <person name="Pati A."/>
            <person name="Chen A."/>
            <person name="Palaniappan K."/>
            <person name="Land M."/>
            <person name="Hauser L."/>
            <person name="Chang Y.-J."/>
            <person name="Jeffries C.D."/>
            <person name="Chain P."/>
            <person name="Brettin T."/>
            <person name="Detter J.C."/>
            <person name="Schuetze A."/>
            <person name="Rohde M."/>
            <person name="Tindall B.J."/>
            <person name="Goeker M."/>
            <person name="Bristow J."/>
            <person name="Eisen J.A."/>
            <person name="Markowitz V."/>
            <person name="Hugenholtz P."/>
            <person name="Kyrpides N.C."/>
            <person name="Klenk H.-P."/>
            <person name="Chen F."/>
        </authorList>
    </citation>
    <scope>NUCLEOTIDE SEQUENCE [LARGE SCALE GENOMIC DNA]</scope>
    <source>
        <strain evidence="4">ATCC 33905 / DSM 74 / LMG 10896 / Claus 1</strain>
    </source>
</reference>
<dbReference type="KEGG" id="sli:Slin_0950"/>
<name>D2QIY7_SPILD</name>
<dbReference type="Pfam" id="PF07883">
    <property type="entry name" value="Cupin_2"/>
    <property type="match status" value="2"/>
</dbReference>
<dbReference type="AlphaFoldDB" id="D2QIY7"/>
<feature type="signal peptide" evidence="1">
    <location>
        <begin position="1"/>
        <end position="25"/>
    </location>
</feature>
<proteinExistence type="predicted"/>
<dbReference type="InterPro" id="IPR053146">
    <property type="entry name" value="QDO-like"/>
</dbReference>
<dbReference type="Gene3D" id="2.60.120.10">
    <property type="entry name" value="Jelly Rolls"/>
    <property type="match status" value="2"/>
</dbReference>
<dbReference type="InterPro" id="IPR011051">
    <property type="entry name" value="RmlC_Cupin_sf"/>
</dbReference>
<dbReference type="eggNOG" id="COG1917">
    <property type="taxonomic scope" value="Bacteria"/>
</dbReference>
<dbReference type="RefSeq" id="WP_012925552.1">
    <property type="nucleotide sequence ID" value="NC_013730.1"/>
</dbReference>
<dbReference type="PANTHER" id="PTHR36440:SF1">
    <property type="entry name" value="PUTATIVE (AFU_ORTHOLOGUE AFUA_8G07350)-RELATED"/>
    <property type="match status" value="1"/>
</dbReference>
<dbReference type="SUPFAM" id="SSF51182">
    <property type="entry name" value="RmlC-like cupins"/>
    <property type="match status" value="1"/>
</dbReference>
<dbReference type="CDD" id="cd02215">
    <property type="entry name" value="cupin_QDO_N_C"/>
    <property type="match status" value="2"/>
</dbReference>
<dbReference type="EMBL" id="CP001769">
    <property type="protein sequence ID" value="ADB37001.1"/>
    <property type="molecule type" value="Genomic_DNA"/>
</dbReference>
<evidence type="ECO:0000256" key="1">
    <source>
        <dbReference type="SAM" id="SignalP"/>
    </source>
</evidence>
<keyword evidence="1" id="KW-0732">Signal</keyword>
<dbReference type="HOGENOM" id="CLU_733434_0_0_10"/>
<sequence>MNVSIHRVGVALLSLLFFIETTATAQETDASVLAKGAYIEGGLSALQAVVPKGELPGKKLPFYTRSDGGERYLVGGLVVNMMARAADTGDLYEWTVITGGKGAMLPSHTHAQTHEAIMVLDGEVELWLADKHYRLIKGDFASVPPGIPHAFKMMAHHTQLVSMTNGNQMGALYRSLGKPYAGYVQPSDEVPALDQVILKNAERVADVRFDSKPLASGNTERVTNAQLPKSAVPYVLAVGEGDHYTIGNELFGVLCDNATTNNKLLVVTTEGPATQMIIKHYHLKHSEAFFCIDGQLRMIANQSTIDAYPGDFVSVPAGTIHAYQLIKPYTRFMGLLTPGIFELFFRSQKPYSQHVYPQGPGGPPNFSRMAELDLVPLEMPGPPPGAPKH</sequence>
<feature type="chain" id="PRO_5003035366" evidence="1">
    <location>
        <begin position="26"/>
        <end position="389"/>
    </location>
</feature>
<dbReference type="Proteomes" id="UP000002028">
    <property type="component" value="Chromosome"/>
</dbReference>
<evidence type="ECO:0000259" key="2">
    <source>
        <dbReference type="Pfam" id="PF07883"/>
    </source>
</evidence>
<organism evidence="3 4">
    <name type="scientific">Spirosoma linguale (strain ATCC 33905 / DSM 74 / LMG 10896 / Claus 1)</name>
    <dbReference type="NCBI Taxonomy" id="504472"/>
    <lineage>
        <taxon>Bacteria</taxon>
        <taxon>Pseudomonadati</taxon>
        <taxon>Bacteroidota</taxon>
        <taxon>Cytophagia</taxon>
        <taxon>Cytophagales</taxon>
        <taxon>Cytophagaceae</taxon>
        <taxon>Spirosoma</taxon>
    </lineage>
</organism>
<evidence type="ECO:0000313" key="3">
    <source>
        <dbReference type="EMBL" id="ADB37001.1"/>
    </source>
</evidence>
<feature type="domain" description="Cupin type-2" evidence="2">
    <location>
        <begin position="273"/>
        <end position="323"/>
    </location>
</feature>
<accession>D2QIY7</accession>
<dbReference type="STRING" id="504472.Slin_0950"/>
<gene>
    <name evidence="3" type="ordered locus">Slin_0950</name>
</gene>
<dbReference type="InterPro" id="IPR014710">
    <property type="entry name" value="RmlC-like_jellyroll"/>
</dbReference>